<sequence>MVADVIQELPVSDVQLCAEYCLNSTDFCSGIYFPDAYTCRLLKMVRNIVDDPNECHYYVFDRGNNATVSNLNQIDSYVYYNNYKSSFDACPQGWTLSGNNCILVTDDGHYLVIIVYWLLILQLVANTPRFFKLNMTEHLASLQRNNPTAVTPHLVFN</sequence>
<reference evidence="2" key="1">
    <citation type="submission" date="2022-11" db="UniProtKB">
        <authorList>
            <consortium name="WormBaseParasite"/>
        </authorList>
    </citation>
    <scope>IDENTIFICATION</scope>
</reference>
<evidence type="ECO:0000313" key="2">
    <source>
        <dbReference type="WBParaSite" id="JU765_v2.g12631.t1"/>
    </source>
</evidence>
<dbReference type="Proteomes" id="UP000887576">
    <property type="component" value="Unplaced"/>
</dbReference>
<proteinExistence type="predicted"/>
<evidence type="ECO:0000313" key="1">
    <source>
        <dbReference type="Proteomes" id="UP000887576"/>
    </source>
</evidence>
<dbReference type="WBParaSite" id="JU765_v2.g12631.t1">
    <property type="protein sequence ID" value="JU765_v2.g12631.t1"/>
    <property type="gene ID" value="JU765_v2.g12631"/>
</dbReference>
<accession>A0AC34Q3T8</accession>
<name>A0AC34Q3T8_9BILA</name>
<protein>
    <submittedName>
        <fullName evidence="2">Apple domain-containing protein</fullName>
    </submittedName>
</protein>
<organism evidence="1 2">
    <name type="scientific">Panagrolaimus sp. JU765</name>
    <dbReference type="NCBI Taxonomy" id="591449"/>
    <lineage>
        <taxon>Eukaryota</taxon>
        <taxon>Metazoa</taxon>
        <taxon>Ecdysozoa</taxon>
        <taxon>Nematoda</taxon>
        <taxon>Chromadorea</taxon>
        <taxon>Rhabditida</taxon>
        <taxon>Tylenchina</taxon>
        <taxon>Panagrolaimomorpha</taxon>
        <taxon>Panagrolaimoidea</taxon>
        <taxon>Panagrolaimidae</taxon>
        <taxon>Panagrolaimus</taxon>
    </lineage>
</organism>